<dbReference type="RefSeq" id="WP_006145683.1">
    <property type="nucleotide sequence ID" value="NZ_GL732463.1"/>
</dbReference>
<dbReference type="AlphaFoldDB" id="E8KBQ8"/>
<dbReference type="EMBL" id="AEVF01000011">
    <property type="protein sequence ID" value="EFX40360.1"/>
    <property type="molecule type" value="Genomic_DNA"/>
</dbReference>
<keyword evidence="1" id="KW-0472">Membrane</keyword>
<keyword evidence="1" id="KW-0812">Transmembrane</keyword>
<accession>E8KBQ8</accession>
<keyword evidence="1" id="KW-1133">Transmembrane helix</keyword>
<comment type="caution">
    <text evidence="2">The sequence shown here is derived from an EMBL/GenBank/DDBJ whole genome shotgun (WGS) entry which is preliminary data.</text>
</comment>
<gene>
    <name evidence="2" type="ORF">HMPREF9180_0913</name>
</gene>
<proteinExistence type="predicted"/>
<sequence length="326" mass="37527">MLKSNKWIFLAISVPFMILALSYLFIRVPIGNTGKFIHDHEDSIKREIIADIDSQGQYIKSVTLLPGSARGGFDNGGDVGGNYHISFTAYANNNSKQSMKVELFFPDAGIGPFTFIKPNPYKSPETMRRWYLSVVEVSSDPSWDWKREQDKLNETMNNLLNVAVRKGKDVSWKVQKEIMIGLLNRWLQEHEENFKLAIQTNLYRNDPELEQKLGKIQSISVSVSKHQIYTPSIDRDIRFDVRFEKYPEEVAIINCSLHSQGKQTVFEDPSVAATISFDRERFSIKTEKTEYDSKLFPIFNQSRFGNGNGEISYNLPKDYENQFLIP</sequence>
<evidence type="ECO:0000313" key="2">
    <source>
        <dbReference type="EMBL" id="EFX40360.1"/>
    </source>
</evidence>
<name>E8KBQ8_9STRE</name>
<reference evidence="2 3" key="1">
    <citation type="submission" date="2010-12" db="EMBL/GenBank/DDBJ databases">
        <authorList>
            <person name="Muzny D."/>
            <person name="Qin X."/>
            <person name="Deng J."/>
            <person name="Jiang H."/>
            <person name="Liu Y."/>
            <person name="Qu J."/>
            <person name="Song X.-Z."/>
            <person name="Zhang L."/>
            <person name="Thornton R."/>
            <person name="Coyle M."/>
            <person name="Francisco L."/>
            <person name="Jackson L."/>
            <person name="Javaid M."/>
            <person name="Korchina V."/>
            <person name="Kovar C."/>
            <person name="Mata R."/>
            <person name="Mathew T."/>
            <person name="Ngo R."/>
            <person name="Nguyen L."/>
            <person name="Nguyen N."/>
            <person name="Okwuonu G."/>
            <person name="Ongeri F."/>
            <person name="Pham C."/>
            <person name="Simmons D."/>
            <person name="Wilczek-Boney K."/>
            <person name="Hale W."/>
            <person name="Jakkamsetti A."/>
            <person name="Pham P."/>
            <person name="Ruth R."/>
            <person name="San Lucas F."/>
            <person name="Warren J."/>
            <person name="Zhang J."/>
            <person name="Zhao Z."/>
            <person name="Zhou C."/>
            <person name="Zhu D."/>
            <person name="Lee S."/>
            <person name="Bess C."/>
            <person name="Blankenburg K."/>
            <person name="Forbes L."/>
            <person name="Fu Q."/>
            <person name="Gubbala S."/>
            <person name="Hirani K."/>
            <person name="Jayaseelan J.C."/>
            <person name="Lara F."/>
            <person name="Munidasa M."/>
            <person name="Palculict T."/>
            <person name="Patil S."/>
            <person name="Pu L.-L."/>
            <person name="Saada N."/>
            <person name="Tang L."/>
            <person name="Weissenberger G."/>
            <person name="Zhu Y."/>
            <person name="Hemphill L."/>
            <person name="Shang Y."/>
            <person name="Youmans B."/>
            <person name="Ayvaz T."/>
            <person name="Ross M."/>
            <person name="Santibanez J."/>
            <person name="Aqrawi P."/>
            <person name="Gross S."/>
            <person name="Joshi V."/>
            <person name="Fowler G."/>
            <person name="Nazareth L."/>
            <person name="Reid J."/>
            <person name="Worley K."/>
            <person name="Petrosino J."/>
            <person name="Highlander S."/>
            <person name="Gibbs R."/>
        </authorList>
    </citation>
    <scope>NUCLEOTIDE SEQUENCE [LARGE SCALE GENOMIC DNA]</scope>
    <source>
        <strain evidence="2 3">ATCC 700780</strain>
    </source>
</reference>
<evidence type="ECO:0000256" key="1">
    <source>
        <dbReference type="SAM" id="Phobius"/>
    </source>
</evidence>
<protein>
    <submittedName>
        <fullName evidence="2">Uncharacterized protein</fullName>
    </submittedName>
</protein>
<dbReference type="HOGENOM" id="CLU_074353_0_0_9"/>
<keyword evidence="3" id="KW-1185">Reference proteome</keyword>
<dbReference type="Proteomes" id="UP000010304">
    <property type="component" value="Unassembled WGS sequence"/>
</dbReference>
<evidence type="ECO:0000313" key="3">
    <source>
        <dbReference type="Proteomes" id="UP000010304"/>
    </source>
</evidence>
<feature type="transmembrane region" description="Helical" evidence="1">
    <location>
        <begin position="7"/>
        <end position="26"/>
    </location>
</feature>
<dbReference type="STRING" id="888746.HMPREF9180_0913"/>
<dbReference type="OrthoDB" id="2237123at2"/>
<organism evidence="2 3">
    <name type="scientific">Streptococcus peroris ATCC 700780</name>
    <dbReference type="NCBI Taxonomy" id="888746"/>
    <lineage>
        <taxon>Bacteria</taxon>
        <taxon>Bacillati</taxon>
        <taxon>Bacillota</taxon>
        <taxon>Bacilli</taxon>
        <taxon>Lactobacillales</taxon>
        <taxon>Streptococcaceae</taxon>
        <taxon>Streptococcus</taxon>
    </lineage>
</organism>